<evidence type="ECO:0000313" key="1">
    <source>
        <dbReference type="EMBL" id="QHS77753.1"/>
    </source>
</evidence>
<sequence length="267" mass="30154">MSFYNFSAEFIDSDFPFPYRTGNAELVFTVDNNNLVTDVSGTIIVYQNGSIILTSNIITLYSPGSIDNNDNILDSVVTAPYFSVNGLALNYTYLGGGSDILRFLNVSGFDNSISSVTTSPLISESLSLACLLSNTNILTKNGYIRIDSLKNEDIIVSENKEFKIKKIMHTEVKLIDKYMPFLLPKDFLNSNEDLYLSQGHEIKVEGKFKLPEHLGLKRLSIEEFLELNENKYYHIELYCEEGEDRRTNTLDANGVIVESYSSKEIPW</sequence>
<dbReference type="AlphaFoldDB" id="A0A6C0AE72"/>
<reference evidence="1" key="1">
    <citation type="journal article" date="2020" name="Nature">
        <title>Giant virus diversity and host interactions through global metagenomics.</title>
        <authorList>
            <person name="Schulz F."/>
            <person name="Roux S."/>
            <person name="Paez-Espino D."/>
            <person name="Jungbluth S."/>
            <person name="Walsh D.A."/>
            <person name="Denef V.J."/>
            <person name="McMahon K.D."/>
            <person name="Konstantinidis K.T."/>
            <person name="Eloe-Fadrosh E.A."/>
            <person name="Kyrpides N.C."/>
            <person name="Woyke T."/>
        </authorList>
    </citation>
    <scope>NUCLEOTIDE SEQUENCE</scope>
    <source>
        <strain evidence="1">GVMAG-S-1021933-23</strain>
    </source>
</reference>
<accession>A0A6C0AE72</accession>
<dbReference type="PROSITE" id="PS50817">
    <property type="entry name" value="INTEIN_N_TER"/>
    <property type="match status" value="1"/>
</dbReference>
<organism evidence="1">
    <name type="scientific">viral metagenome</name>
    <dbReference type="NCBI Taxonomy" id="1070528"/>
    <lineage>
        <taxon>unclassified sequences</taxon>
        <taxon>metagenomes</taxon>
        <taxon>organismal metagenomes</taxon>
    </lineage>
</organism>
<dbReference type="GO" id="GO:0016539">
    <property type="term" value="P:intein-mediated protein splicing"/>
    <property type="evidence" value="ECO:0007669"/>
    <property type="project" value="InterPro"/>
</dbReference>
<protein>
    <submittedName>
        <fullName evidence="1">Uncharacterized protein</fullName>
    </submittedName>
</protein>
<dbReference type="InterPro" id="IPR006141">
    <property type="entry name" value="Intein_N"/>
</dbReference>
<dbReference type="EMBL" id="MN740593">
    <property type="protein sequence ID" value="QHS77753.1"/>
    <property type="molecule type" value="Genomic_DNA"/>
</dbReference>
<proteinExistence type="predicted"/>
<name>A0A6C0AE72_9ZZZZ</name>